<reference evidence="7" key="1">
    <citation type="submission" date="2016-11" db="UniProtKB">
        <authorList>
            <consortium name="WormBaseParasite"/>
        </authorList>
    </citation>
    <scope>IDENTIFICATION</scope>
</reference>
<dbReference type="InterPro" id="IPR003960">
    <property type="entry name" value="ATPase_AAA_CS"/>
</dbReference>
<evidence type="ECO:0000256" key="1">
    <source>
        <dbReference type="ARBA" id="ARBA00022741"/>
    </source>
</evidence>
<evidence type="ECO:0000259" key="5">
    <source>
        <dbReference type="Pfam" id="PF23242"/>
    </source>
</evidence>
<keyword evidence="6" id="KW-1185">Reference proteome</keyword>
<dbReference type="GO" id="GO:0005524">
    <property type="term" value="F:ATP binding"/>
    <property type="evidence" value="ECO:0007669"/>
    <property type="project" value="UniProtKB-KW"/>
</dbReference>
<comment type="similarity">
    <text evidence="3">Belongs to the AAA ATPase family.</text>
</comment>
<feature type="domain" description="ATPase AAA-type core" evidence="4">
    <location>
        <begin position="10"/>
        <end position="61"/>
    </location>
</feature>
<dbReference type="Pfam" id="PF00004">
    <property type="entry name" value="AAA"/>
    <property type="match status" value="1"/>
</dbReference>
<evidence type="ECO:0000313" key="7">
    <source>
        <dbReference type="WBParaSite" id="Hba_21067"/>
    </source>
</evidence>
<name>A0A1I7XUP4_HETBA</name>
<dbReference type="GO" id="GO:0005634">
    <property type="term" value="C:nucleus"/>
    <property type="evidence" value="ECO:0007669"/>
    <property type="project" value="TreeGrafter"/>
</dbReference>
<evidence type="ECO:0000259" key="4">
    <source>
        <dbReference type="Pfam" id="PF00004"/>
    </source>
</evidence>
<dbReference type="Pfam" id="PF23242">
    <property type="entry name" value="AAA_lid_TRIP13_C"/>
    <property type="match status" value="1"/>
</dbReference>
<evidence type="ECO:0000313" key="6">
    <source>
        <dbReference type="Proteomes" id="UP000095283"/>
    </source>
</evidence>
<dbReference type="WBParaSite" id="Hba_21067">
    <property type="protein sequence ID" value="Hba_21067"/>
    <property type="gene ID" value="Hba_21067"/>
</dbReference>
<organism evidence="6 7">
    <name type="scientific">Heterorhabditis bacteriophora</name>
    <name type="common">Entomopathogenic nematode worm</name>
    <dbReference type="NCBI Taxonomy" id="37862"/>
    <lineage>
        <taxon>Eukaryota</taxon>
        <taxon>Metazoa</taxon>
        <taxon>Ecdysozoa</taxon>
        <taxon>Nematoda</taxon>
        <taxon>Chromadorea</taxon>
        <taxon>Rhabditida</taxon>
        <taxon>Rhabditina</taxon>
        <taxon>Rhabditomorpha</taxon>
        <taxon>Strongyloidea</taxon>
        <taxon>Heterorhabditidae</taxon>
        <taxon>Heterorhabditis</taxon>
    </lineage>
</organism>
<dbReference type="GO" id="GO:0005694">
    <property type="term" value="C:chromosome"/>
    <property type="evidence" value="ECO:0007669"/>
    <property type="project" value="TreeGrafter"/>
</dbReference>
<dbReference type="InterPro" id="IPR027417">
    <property type="entry name" value="P-loop_NTPase"/>
</dbReference>
<dbReference type="GO" id="GO:0016887">
    <property type="term" value="F:ATP hydrolysis activity"/>
    <property type="evidence" value="ECO:0007669"/>
    <property type="project" value="InterPro"/>
</dbReference>
<dbReference type="GO" id="GO:0007131">
    <property type="term" value="P:reciprocal meiotic recombination"/>
    <property type="evidence" value="ECO:0007669"/>
    <property type="project" value="TreeGrafter"/>
</dbReference>
<evidence type="ECO:0000256" key="3">
    <source>
        <dbReference type="RuleBase" id="RU003651"/>
    </source>
</evidence>
<dbReference type="PANTHER" id="PTHR45991:SF1">
    <property type="entry name" value="PACHYTENE CHECKPOINT PROTEIN 2 HOMOLOG"/>
    <property type="match status" value="1"/>
</dbReference>
<dbReference type="SUPFAM" id="SSF52540">
    <property type="entry name" value="P-loop containing nucleoside triphosphate hydrolases"/>
    <property type="match status" value="1"/>
</dbReference>
<dbReference type="AlphaFoldDB" id="A0A1I7XUP4"/>
<evidence type="ECO:0000256" key="2">
    <source>
        <dbReference type="ARBA" id="ARBA00022840"/>
    </source>
</evidence>
<dbReference type="InterPro" id="IPR058249">
    <property type="entry name" value="Pch2_C"/>
</dbReference>
<proteinExistence type="inferred from homology"/>
<dbReference type="InterPro" id="IPR003959">
    <property type="entry name" value="ATPase_AAA_core"/>
</dbReference>
<sequence>MSRDTCSARGDPADSIRAVNALLTQIDRIRRRNNVVVLCTSNLENCLDSALLDRADVIHHVGQPSVRALYTILSGSIKELERIGLVHSDTNGLPIDINVNSMGHDSSDKHSSELLDIASLAKGLSGRCLRQVPALAWSKASEVRGNRLEILVV</sequence>
<dbReference type="Proteomes" id="UP000095283">
    <property type="component" value="Unplaced"/>
</dbReference>
<accession>A0A1I7XUP4</accession>
<dbReference type="Gene3D" id="3.40.50.300">
    <property type="entry name" value="P-loop containing nucleotide triphosphate hydrolases"/>
    <property type="match status" value="1"/>
</dbReference>
<dbReference type="PROSITE" id="PS00674">
    <property type="entry name" value="AAA"/>
    <property type="match status" value="1"/>
</dbReference>
<keyword evidence="2 3" id="KW-0067">ATP-binding</keyword>
<keyword evidence="1 3" id="KW-0547">Nucleotide-binding</keyword>
<feature type="domain" description="Pachytene checkpoint protein 2 C-terminal" evidence="5">
    <location>
        <begin position="65"/>
        <end position="143"/>
    </location>
</feature>
<dbReference type="InterPro" id="IPR044539">
    <property type="entry name" value="Pch2-like"/>
</dbReference>
<dbReference type="GO" id="GO:0051598">
    <property type="term" value="P:meiotic recombination checkpoint signaling"/>
    <property type="evidence" value="ECO:0007669"/>
    <property type="project" value="TreeGrafter"/>
</dbReference>
<dbReference type="PANTHER" id="PTHR45991">
    <property type="entry name" value="PACHYTENE CHECKPOINT PROTEIN 2"/>
    <property type="match status" value="1"/>
</dbReference>
<protein>
    <submittedName>
        <fullName evidence="7">ATPase_AAA_core domain-containing protein</fullName>
    </submittedName>
</protein>